<dbReference type="HAMAP" id="MF_01628">
    <property type="entry name" value="Thymid_phosp"/>
    <property type="match status" value="1"/>
</dbReference>
<dbReference type="Gene3D" id="3.40.1030.10">
    <property type="entry name" value="Nucleoside phosphorylase/phosphoribosyltransferase catalytic domain"/>
    <property type="match status" value="1"/>
</dbReference>
<dbReference type="PANTHER" id="PTHR10515:SF0">
    <property type="entry name" value="THYMIDINE PHOSPHORYLASE"/>
    <property type="match status" value="1"/>
</dbReference>
<dbReference type="InterPro" id="IPR036566">
    <property type="entry name" value="PYNP-like_C_sf"/>
</dbReference>
<accession>A0A1Y5TS55</accession>
<dbReference type="Proteomes" id="UP000193900">
    <property type="component" value="Unassembled WGS sequence"/>
</dbReference>
<dbReference type="EC" id="2.4.2.4" evidence="3 7"/>
<evidence type="ECO:0000256" key="6">
    <source>
        <dbReference type="ARBA" id="ARBA00048550"/>
    </source>
</evidence>
<protein>
    <recommendedName>
        <fullName evidence="3 7">Thymidine phosphorylase</fullName>
        <ecNumber evidence="3 7">2.4.2.4</ecNumber>
    </recommendedName>
    <alternativeName>
        <fullName evidence="7">TdRPase</fullName>
    </alternativeName>
</protein>
<dbReference type="InterPro" id="IPR036320">
    <property type="entry name" value="Glycosyl_Trfase_fam3_N_dom_sf"/>
</dbReference>
<reference evidence="9 10" key="1">
    <citation type="submission" date="2017-03" db="EMBL/GenBank/DDBJ databases">
        <authorList>
            <person name="Afonso C.L."/>
            <person name="Miller P.J."/>
            <person name="Scott M.A."/>
            <person name="Spackman E."/>
            <person name="Goraichik I."/>
            <person name="Dimitrov K.M."/>
            <person name="Suarez D.L."/>
            <person name="Swayne D.E."/>
        </authorList>
    </citation>
    <scope>NUCLEOTIDE SEQUENCE [LARGE SCALE GENOMIC DNA]</scope>
    <source>
        <strain evidence="9 10">CECT 7023</strain>
    </source>
</reference>
<comment type="catalytic activity">
    <reaction evidence="6 7">
        <text>thymidine + phosphate = 2-deoxy-alpha-D-ribose 1-phosphate + thymine</text>
        <dbReference type="Rhea" id="RHEA:16037"/>
        <dbReference type="ChEBI" id="CHEBI:17748"/>
        <dbReference type="ChEBI" id="CHEBI:17821"/>
        <dbReference type="ChEBI" id="CHEBI:43474"/>
        <dbReference type="ChEBI" id="CHEBI:57259"/>
        <dbReference type="EC" id="2.4.2.4"/>
    </reaction>
</comment>
<evidence type="ECO:0000256" key="2">
    <source>
        <dbReference type="ARBA" id="ARBA00011738"/>
    </source>
</evidence>
<dbReference type="InterPro" id="IPR013102">
    <property type="entry name" value="PYNP_C"/>
</dbReference>
<dbReference type="NCBIfam" id="NF004490">
    <property type="entry name" value="PRK05820.1"/>
    <property type="match status" value="1"/>
</dbReference>
<keyword evidence="4 7" id="KW-0328">Glycosyltransferase</keyword>
<dbReference type="GO" id="GO:0006206">
    <property type="term" value="P:pyrimidine nucleobase metabolic process"/>
    <property type="evidence" value="ECO:0007669"/>
    <property type="project" value="InterPro"/>
</dbReference>
<dbReference type="SMART" id="SM00941">
    <property type="entry name" value="PYNP_C"/>
    <property type="match status" value="1"/>
</dbReference>
<comment type="subunit">
    <text evidence="2 7">Homodimer.</text>
</comment>
<keyword evidence="5 7" id="KW-0808">Transferase</keyword>
<feature type="domain" description="Pyrimidine nucleoside phosphorylase C-terminal" evidence="8">
    <location>
        <begin position="346"/>
        <end position="420"/>
    </location>
</feature>
<dbReference type="InterPro" id="IPR000312">
    <property type="entry name" value="Glycosyl_Trfase_fam3"/>
</dbReference>
<proteinExistence type="inferred from homology"/>
<sequence length="435" mass="44020">MTDARTVLQKVRSGEAPDAEELGWFARGLATGAVSDAQAGAFAMAVCLSGLSDPARVALTLAMRDSGDVLDWDLPGPILDKHSTGGVGDCVSLVLAPALAACGVFVPMISGRGLGHSGGTLDKIEAIPGVQSQVSEEALRRIVRSAGCAIVGASARIAPADRRLYAIRDVTATITSIDLITASILSKKLAAGLDGLVLDVKVGSGAFMATLPEAGALAAALVQTANGAGCPTAALITDMNQPLAPAMGNALEVAVSMEILAGNRPAAPRLHDLCVALGGRLLALAGEVEGEAEEKIAGAIASGRAMQHFAHMVSEMGGPPDMEADWRTHLPAAPVVGDVPAPMSGHVLAIDGEALGLAVVGLGGGRQTESDSIDPAVGLSEIAGLGQKVSRGDPLCSLHARDEDSAQRAAHRILAAITIGDAPEIPPLLHGVIDR</sequence>
<dbReference type="GO" id="GO:0005829">
    <property type="term" value="C:cytosol"/>
    <property type="evidence" value="ECO:0007669"/>
    <property type="project" value="TreeGrafter"/>
</dbReference>
<dbReference type="PIRSF" id="PIRSF000478">
    <property type="entry name" value="TP_PyNP"/>
    <property type="match status" value="1"/>
</dbReference>
<dbReference type="AlphaFoldDB" id="A0A1Y5TS55"/>
<dbReference type="UniPathway" id="UPA00578">
    <property type="reaction ID" value="UER00638"/>
</dbReference>
<keyword evidence="10" id="KW-1185">Reference proteome</keyword>
<dbReference type="SUPFAM" id="SSF52418">
    <property type="entry name" value="Nucleoside phosphorylase/phosphoribosyltransferase catalytic domain"/>
    <property type="match status" value="1"/>
</dbReference>
<comment type="similarity">
    <text evidence="1 7">Belongs to the thymidine/pyrimidine-nucleoside phosphorylase family.</text>
</comment>
<evidence type="ECO:0000256" key="7">
    <source>
        <dbReference type="HAMAP-Rule" id="MF_01628"/>
    </source>
</evidence>
<dbReference type="GO" id="GO:0004645">
    <property type="term" value="F:1,4-alpha-oligoglucan phosphorylase activity"/>
    <property type="evidence" value="ECO:0007669"/>
    <property type="project" value="InterPro"/>
</dbReference>
<dbReference type="Gene3D" id="1.20.970.10">
    <property type="entry name" value="Transferase, Pyrimidine Nucleoside Phosphorylase, Chain C"/>
    <property type="match status" value="1"/>
</dbReference>
<dbReference type="InterPro" id="IPR035902">
    <property type="entry name" value="Nuc_phospho_transferase"/>
</dbReference>
<dbReference type="FunFam" id="3.40.1030.10:FF:000003">
    <property type="entry name" value="Pyrimidine-nucleoside phosphorylase"/>
    <property type="match status" value="1"/>
</dbReference>
<evidence type="ECO:0000256" key="4">
    <source>
        <dbReference type="ARBA" id="ARBA00022676"/>
    </source>
</evidence>
<evidence type="ECO:0000256" key="3">
    <source>
        <dbReference type="ARBA" id="ARBA00011892"/>
    </source>
</evidence>
<dbReference type="NCBIfam" id="TIGR02644">
    <property type="entry name" value="Y_phosphoryl"/>
    <property type="match status" value="1"/>
</dbReference>
<dbReference type="Gene3D" id="3.90.1170.30">
    <property type="entry name" value="Pyrimidine nucleoside phosphorylase-like, C-terminal domain"/>
    <property type="match status" value="1"/>
</dbReference>
<evidence type="ECO:0000256" key="1">
    <source>
        <dbReference type="ARBA" id="ARBA00006915"/>
    </source>
</evidence>
<comment type="function">
    <text evidence="7">The enzymes which catalyze the reversible phosphorolysis of pyrimidine nucleosides are involved in the degradation of these compounds and in their utilization as carbon and energy sources, or in the rescue of pyrimidine bases for nucleotide synthesis.</text>
</comment>
<dbReference type="GO" id="GO:0046104">
    <property type="term" value="P:thymidine metabolic process"/>
    <property type="evidence" value="ECO:0007669"/>
    <property type="project" value="UniProtKB-UniRule"/>
</dbReference>
<organism evidence="9 10">
    <name type="scientific">Roseisalinus antarcticus</name>
    <dbReference type="NCBI Taxonomy" id="254357"/>
    <lineage>
        <taxon>Bacteria</taxon>
        <taxon>Pseudomonadati</taxon>
        <taxon>Pseudomonadota</taxon>
        <taxon>Alphaproteobacteria</taxon>
        <taxon>Rhodobacterales</taxon>
        <taxon>Roseobacteraceae</taxon>
        <taxon>Roseisalinus</taxon>
    </lineage>
</organism>
<dbReference type="InterPro" id="IPR000053">
    <property type="entry name" value="Thymidine/pyrmidine_PPase"/>
</dbReference>
<dbReference type="SUPFAM" id="SSF47648">
    <property type="entry name" value="Nucleoside phosphorylase/phosphoribosyltransferase N-terminal domain"/>
    <property type="match status" value="1"/>
</dbReference>
<dbReference type="GO" id="GO:0009032">
    <property type="term" value="F:thymidine phosphorylase activity"/>
    <property type="evidence" value="ECO:0007669"/>
    <property type="project" value="UniProtKB-UniRule"/>
</dbReference>
<dbReference type="PANTHER" id="PTHR10515">
    <property type="entry name" value="THYMIDINE PHOSPHORYLASE"/>
    <property type="match status" value="1"/>
</dbReference>
<dbReference type="SUPFAM" id="SSF54680">
    <property type="entry name" value="Pyrimidine nucleoside phosphorylase C-terminal domain"/>
    <property type="match status" value="1"/>
</dbReference>
<dbReference type="InterPro" id="IPR017459">
    <property type="entry name" value="Glycosyl_Trfase_fam3_N_dom"/>
</dbReference>
<evidence type="ECO:0000313" key="9">
    <source>
        <dbReference type="EMBL" id="SLN70176.1"/>
    </source>
</evidence>
<comment type="pathway">
    <text evidence="7">Pyrimidine metabolism; dTMP biosynthesis via salvage pathway; dTMP from thymine: step 1/2.</text>
</comment>
<dbReference type="OrthoDB" id="9763887at2"/>
<gene>
    <name evidence="7 9" type="primary">deoA</name>
    <name evidence="9" type="ORF">ROA7023_03435</name>
</gene>
<evidence type="ECO:0000313" key="10">
    <source>
        <dbReference type="Proteomes" id="UP000193900"/>
    </source>
</evidence>
<dbReference type="EMBL" id="FWFZ01000022">
    <property type="protein sequence ID" value="SLN70176.1"/>
    <property type="molecule type" value="Genomic_DNA"/>
</dbReference>
<evidence type="ECO:0000259" key="8">
    <source>
        <dbReference type="SMART" id="SM00941"/>
    </source>
</evidence>
<dbReference type="InterPro" id="IPR013465">
    <property type="entry name" value="Thymidine_Pase"/>
</dbReference>
<dbReference type="Pfam" id="PF07831">
    <property type="entry name" value="PYNP_C"/>
    <property type="match status" value="1"/>
</dbReference>
<dbReference type="Pfam" id="PF00591">
    <property type="entry name" value="Glycos_transf_3"/>
    <property type="match status" value="1"/>
</dbReference>
<evidence type="ECO:0000256" key="5">
    <source>
        <dbReference type="ARBA" id="ARBA00022679"/>
    </source>
</evidence>
<dbReference type="InterPro" id="IPR018090">
    <property type="entry name" value="Pyrmidine_PPas_bac/euk"/>
</dbReference>
<name>A0A1Y5TS55_9RHOB</name>
<dbReference type="RefSeq" id="WP_085880212.1">
    <property type="nucleotide sequence ID" value="NZ_FWFZ01000022.1"/>
</dbReference>
<dbReference type="Pfam" id="PF02885">
    <property type="entry name" value="Glycos_trans_3N"/>
    <property type="match status" value="1"/>
</dbReference>